<gene>
    <name evidence="1" type="ORF">Mgra_00001220</name>
</gene>
<protein>
    <submittedName>
        <fullName evidence="1">Uncharacterized protein</fullName>
    </submittedName>
</protein>
<comment type="caution">
    <text evidence="1">The sequence shown here is derived from an EMBL/GenBank/DDBJ whole genome shotgun (WGS) entry which is preliminary data.</text>
</comment>
<keyword evidence="2" id="KW-1185">Reference proteome</keyword>
<dbReference type="AlphaFoldDB" id="A0A8T0A055"/>
<reference evidence="1" key="1">
    <citation type="journal article" date="2020" name="Ecol. Evol.">
        <title>Genome structure and content of the rice root-knot nematode (Meloidogyne graminicola).</title>
        <authorList>
            <person name="Phan N.T."/>
            <person name="Danchin E.G.J."/>
            <person name="Klopp C."/>
            <person name="Perfus-Barbeoch L."/>
            <person name="Kozlowski D.K."/>
            <person name="Koutsovoulos G.D."/>
            <person name="Lopez-Roques C."/>
            <person name="Bouchez O."/>
            <person name="Zahm M."/>
            <person name="Besnard G."/>
            <person name="Bellafiore S."/>
        </authorList>
    </citation>
    <scope>NUCLEOTIDE SEQUENCE</scope>
    <source>
        <strain evidence="1">VN-18</strain>
    </source>
</reference>
<dbReference type="Proteomes" id="UP000605970">
    <property type="component" value="Unassembled WGS sequence"/>
</dbReference>
<dbReference type="EMBL" id="JABEBT010000006">
    <property type="protein sequence ID" value="KAF7639257.1"/>
    <property type="molecule type" value="Genomic_DNA"/>
</dbReference>
<name>A0A8T0A055_9BILA</name>
<proteinExistence type="predicted"/>
<evidence type="ECO:0000313" key="2">
    <source>
        <dbReference type="Proteomes" id="UP000605970"/>
    </source>
</evidence>
<feature type="non-terminal residue" evidence="1">
    <location>
        <position position="1"/>
    </location>
</feature>
<sequence>MFLHCKTGGIKQHLQVKNTIITTLNSMIKEWWTFKFIFLQVWERTVSFAKPTIHSFYVTSTGKKKISKKKPIFNFFIA</sequence>
<accession>A0A8T0A055</accession>
<evidence type="ECO:0000313" key="1">
    <source>
        <dbReference type="EMBL" id="KAF7639257.1"/>
    </source>
</evidence>
<organism evidence="1 2">
    <name type="scientific">Meloidogyne graminicola</name>
    <dbReference type="NCBI Taxonomy" id="189291"/>
    <lineage>
        <taxon>Eukaryota</taxon>
        <taxon>Metazoa</taxon>
        <taxon>Ecdysozoa</taxon>
        <taxon>Nematoda</taxon>
        <taxon>Chromadorea</taxon>
        <taxon>Rhabditida</taxon>
        <taxon>Tylenchina</taxon>
        <taxon>Tylenchomorpha</taxon>
        <taxon>Tylenchoidea</taxon>
        <taxon>Meloidogynidae</taxon>
        <taxon>Meloidogyninae</taxon>
        <taxon>Meloidogyne</taxon>
    </lineage>
</organism>